<reference evidence="2" key="1">
    <citation type="submission" date="2022-10" db="EMBL/GenBank/DDBJ databases">
        <title>Novel sulphate-reducing endosymbionts in the free-living metamonad Anaeramoeba.</title>
        <authorList>
            <person name="Jerlstrom-Hultqvist J."/>
            <person name="Cepicka I."/>
            <person name="Gallot-Lavallee L."/>
            <person name="Salas-Leiva D."/>
            <person name="Curtis B.A."/>
            <person name="Zahonova K."/>
            <person name="Pipaliya S."/>
            <person name="Dacks J."/>
            <person name="Roger A.J."/>
        </authorList>
    </citation>
    <scope>NUCLEOTIDE SEQUENCE</scope>
    <source>
        <strain evidence="2">BMAN</strain>
    </source>
</reference>
<feature type="region of interest" description="Disordered" evidence="1">
    <location>
        <begin position="597"/>
        <end position="623"/>
    </location>
</feature>
<keyword evidence="3" id="KW-1185">Reference proteome</keyword>
<feature type="compositionally biased region" description="Basic residues" evidence="1">
    <location>
        <begin position="343"/>
        <end position="385"/>
    </location>
</feature>
<sequence>MNNKRSKEIWKLKEGEEKHQFYNLIWDFGLFLCEYQGDKKITFTVLEIADLYRKKYKELPAQVDKFIGDIAELFLQIGVFAQATRRNKTNFRLNHFWKPIFESRKRLDRVNLEKGIPPDSKRTRSDRTIAMLSFLIADQLKYEPKTRDDLADNTGFSRQRICTVLSVYKSVGLIHESTEQKGNIYWNHDQSLVLPKIDKYTSYLLDLRKTRRDLCLNSLQLLQKIKLKNKSKEKKDLSFENPENYQKSIELFIRNLSHKIFQNYNTSFPSSQPIIFRDSFNTQIITYKSISEKDVSIIRIFQFFGFNTSFILNEGETPIKPSYRTQSKRSAKSKNKSKETKTKAKNKNKTKTKSNSKPKKKAKSNKKNSTNKKMQKNGSKKRKKNNKSDLSSFSQETQTHKNEGKAKGKEKEKEAIKKAKNGNSKKMILRSQKTGDTIGEKERNGYGNMNYMNDMNDMNELTYLGDINQIHYMHNVNNNNNVNNNVNNNNNTVRDSNYSNQNNQNTRSFEQQKQNFTQYQNQNSNNQVAIKMPSFSSRVSDPSQINREILGLSDEPLEGEMNKFFPSIRTQNDSQIGYTPSPNIEKILPFDLNSPETTINHHSSHNPSTNHTNSFPSHDLGFSGDHPRNMFDSSKPKNYFSMMGTTPPPHFQMNSNPDSPFSPSPLSFHHRQDPQYSFMTSSISPNFLLSTSRVSPQFFFSIYDPIPSPFQLQFPPTNSSENSNISSGNENSRKKAEKN</sequence>
<dbReference type="EMBL" id="JAPDFW010000059">
    <property type="protein sequence ID" value="KAJ5076737.1"/>
    <property type="molecule type" value="Genomic_DNA"/>
</dbReference>
<feature type="compositionally biased region" description="Low complexity" evidence="1">
    <location>
        <begin position="597"/>
        <end position="614"/>
    </location>
</feature>
<evidence type="ECO:0000313" key="2">
    <source>
        <dbReference type="EMBL" id="KAJ5076737.1"/>
    </source>
</evidence>
<gene>
    <name evidence="2" type="ORF">M0811_00054</name>
</gene>
<evidence type="ECO:0000313" key="3">
    <source>
        <dbReference type="Proteomes" id="UP001149090"/>
    </source>
</evidence>
<protein>
    <submittedName>
        <fullName evidence="2">Uncharacterized protein</fullName>
    </submittedName>
</protein>
<feature type="compositionally biased region" description="Low complexity" evidence="1">
    <location>
        <begin position="718"/>
        <end position="730"/>
    </location>
</feature>
<dbReference type="AlphaFoldDB" id="A0A9Q0RE19"/>
<organism evidence="2 3">
    <name type="scientific">Anaeramoeba ignava</name>
    <name type="common">Anaerobic marine amoeba</name>
    <dbReference type="NCBI Taxonomy" id="1746090"/>
    <lineage>
        <taxon>Eukaryota</taxon>
        <taxon>Metamonada</taxon>
        <taxon>Anaeramoebidae</taxon>
        <taxon>Anaeramoeba</taxon>
    </lineage>
</organism>
<feature type="compositionally biased region" description="Basic residues" evidence="1">
    <location>
        <begin position="326"/>
        <end position="335"/>
    </location>
</feature>
<accession>A0A9Q0RE19</accession>
<name>A0A9Q0RE19_ANAIG</name>
<proteinExistence type="predicted"/>
<evidence type="ECO:0000256" key="1">
    <source>
        <dbReference type="SAM" id="MobiDB-lite"/>
    </source>
</evidence>
<feature type="region of interest" description="Disordered" evidence="1">
    <location>
        <begin position="317"/>
        <end position="427"/>
    </location>
</feature>
<comment type="caution">
    <text evidence="2">The sequence shown here is derived from an EMBL/GenBank/DDBJ whole genome shotgun (WGS) entry which is preliminary data.</text>
</comment>
<feature type="region of interest" description="Disordered" evidence="1">
    <location>
        <begin position="712"/>
        <end position="739"/>
    </location>
</feature>
<dbReference type="Proteomes" id="UP001149090">
    <property type="component" value="Unassembled WGS sequence"/>
</dbReference>
<dbReference type="OrthoDB" id="10673829at2759"/>
<feature type="compositionally biased region" description="Basic and acidic residues" evidence="1">
    <location>
        <begin position="398"/>
        <end position="417"/>
    </location>
</feature>